<organism evidence="1 2">
    <name type="scientific">Pseudonocardia xishanensis</name>
    <dbReference type="NCBI Taxonomy" id="630995"/>
    <lineage>
        <taxon>Bacteria</taxon>
        <taxon>Bacillati</taxon>
        <taxon>Actinomycetota</taxon>
        <taxon>Actinomycetes</taxon>
        <taxon>Pseudonocardiales</taxon>
        <taxon>Pseudonocardiaceae</taxon>
        <taxon>Pseudonocardia</taxon>
    </lineage>
</organism>
<name>A0ABP8RJH0_9PSEU</name>
<dbReference type="RefSeq" id="WP_345413615.1">
    <property type="nucleotide sequence ID" value="NZ_BAABGT010000017.1"/>
</dbReference>
<proteinExistence type="predicted"/>
<keyword evidence="2" id="KW-1185">Reference proteome</keyword>
<dbReference type="Proteomes" id="UP001501598">
    <property type="component" value="Unassembled WGS sequence"/>
</dbReference>
<reference evidence="2" key="1">
    <citation type="journal article" date="2019" name="Int. J. Syst. Evol. Microbiol.">
        <title>The Global Catalogue of Microorganisms (GCM) 10K type strain sequencing project: providing services to taxonomists for standard genome sequencing and annotation.</title>
        <authorList>
            <consortium name="The Broad Institute Genomics Platform"/>
            <consortium name="The Broad Institute Genome Sequencing Center for Infectious Disease"/>
            <person name="Wu L."/>
            <person name="Ma J."/>
        </authorList>
    </citation>
    <scope>NUCLEOTIDE SEQUENCE [LARGE SCALE GENOMIC DNA]</scope>
    <source>
        <strain evidence="2">JCM 17906</strain>
    </source>
</reference>
<gene>
    <name evidence="1" type="ORF">GCM10023175_12460</name>
</gene>
<evidence type="ECO:0000313" key="1">
    <source>
        <dbReference type="EMBL" id="GAA4540127.1"/>
    </source>
</evidence>
<dbReference type="EMBL" id="BAABGT010000017">
    <property type="protein sequence ID" value="GAA4540127.1"/>
    <property type="molecule type" value="Genomic_DNA"/>
</dbReference>
<evidence type="ECO:0000313" key="2">
    <source>
        <dbReference type="Proteomes" id="UP001501598"/>
    </source>
</evidence>
<protein>
    <submittedName>
        <fullName evidence="1">Uncharacterized protein</fullName>
    </submittedName>
</protein>
<accession>A0ABP8RJH0</accession>
<sequence>MGEHVTEGYGTCPECGLLKHVTAEAVLRLHNRFEARRTVVAAQRCAGSGHPSVESARAATA</sequence>
<comment type="caution">
    <text evidence="1">The sequence shown here is derived from an EMBL/GenBank/DDBJ whole genome shotgun (WGS) entry which is preliminary data.</text>
</comment>